<keyword evidence="6 9" id="KW-0822">Tryptophan biosynthesis</keyword>
<gene>
    <name evidence="9" type="primary">trpF</name>
    <name evidence="11" type="ORF">AB8U03_02055</name>
</gene>
<comment type="catalytic activity">
    <reaction evidence="1 9">
        <text>N-(5-phospho-beta-D-ribosyl)anthranilate = 1-(2-carboxyphenylamino)-1-deoxy-D-ribulose 5-phosphate</text>
        <dbReference type="Rhea" id="RHEA:21540"/>
        <dbReference type="ChEBI" id="CHEBI:18277"/>
        <dbReference type="ChEBI" id="CHEBI:58613"/>
        <dbReference type="EC" id="5.3.1.24"/>
    </reaction>
</comment>
<dbReference type="InterPro" id="IPR044643">
    <property type="entry name" value="TrpF_fam"/>
</dbReference>
<keyword evidence="8 9" id="KW-0413">Isomerase</keyword>
<evidence type="ECO:0000259" key="10">
    <source>
        <dbReference type="Pfam" id="PF00697"/>
    </source>
</evidence>
<dbReference type="Gene3D" id="3.20.20.70">
    <property type="entry name" value="Aldolase class I"/>
    <property type="match status" value="1"/>
</dbReference>
<dbReference type="InterPro" id="IPR001240">
    <property type="entry name" value="PRAI_dom"/>
</dbReference>
<name>A0ABV4BLP8_9CLOT</name>
<evidence type="ECO:0000256" key="8">
    <source>
        <dbReference type="ARBA" id="ARBA00023235"/>
    </source>
</evidence>
<dbReference type="InterPro" id="IPR011060">
    <property type="entry name" value="RibuloseP-bd_barrel"/>
</dbReference>
<comment type="similarity">
    <text evidence="9">Belongs to the TrpF family.</text>
</comment>
<dbReference type="PANTHER" id="PTHR42894:SF1">
    <property type="entry name" value="N-(5'-PHOSPHORIBOSYL)ANTHRANILATE ISOMERASE"/>
    <property type="match status" value="1"/>
</dbReference>
<organism evidence="11 12">
    <name type="scientific">Clostridium moutaii</name>
    <dbReference type="NCBI Taxonomy" id="3240932"/>
    <lineage>
        <taxon>Bacteria</taxon>
        <taxon>Bacillati</taxon>
        <taxon>Bacillota</taxon>
        <taxon>Clostridia</taxon>
        <taxon>Eubacteriales</taxon>
        <taxon>Clostridiaceae</taxon>
        <taxon>Clostridium</taxon>
    </lineage>
</organism>
<accession>A0ABV4BLP8</accession>
<dbReference type="RefSeq" id="WP_369702861.1">
    <property type="nucleotide sequence ID" value="NZ_JBGEWD010000001.1"/>
</dbReference>
<dbReference type="Pfam" id="PF00697">
    <property type="entry name" value="PRAI"/>
    <property type="match status" value="1"/>
</dbReference>
<evidence type="ECO:0000256" key="7">
    <source>
        <dbReference type="ARBA" id="ARBA00023141"/>
    </source>
</evidence>
<evidence type="ECO:0000313" key="11">
    <source>
        <dbReference type="EMBL" id="MEY7998992.1"/>
    </source>
</evidence>
<dbReference type="EC" id="5.3.1.24" evidence="3 9"/>
<keyword evidence="7 9" id="KW-0057">Aromatic amino acid biosynthesis</keyword>
<keyword evidence="12" id="KW-1185">Reference proteome</keyword>
<evidence type="ECO:0000256" key="5">
    <source>
        <dbReference type="ARBA" id="ARBA00022605"/>
    </source>
</evidence>
<evidence type="ECO:0000256" key="9">
    <source>
        <dbReference type="HAMAP-Rule" id="MF_00135"/>
    </source>
</evidence>
<dbReference type="PANTHER" id="PTHR42894">
    <property type="entry name" value="N-(5'-PHOSPHORIBOSYL)ANTHRANILATE ISOMERASE"/>
    <property type="match status" value="1"/>
</dbReference>
<evidence type="ECO:0000256" key="6">
    <source>
        <dbReference type="ARBA" id="ARBA00022822"/>
    </source>
</evidence>
<feature type="domain" description="N-(5'phosphoribosyl) anthranilate isomerase (PRAI)" evidence="10">
    <location>
        <begin position="4"/>
        <end position="206"/>
    </location>
</feature>
<evidence type="ECO:0000313" key="12">
    <source>
        <dbReference type="Proteomes" id="UP001564657"/>
    </source>
</evidence>
<dbReference type="HAMAP" id="MF_00135">
    <property type="entry name" value="PRAI"/>
    <property type="match status" value="1"/>
</dbReference>
<dbReference type="CDD" id="cd00405">
    <property type="entry name" value="PRAI"/>
    <property type="match status" value="1"/>
</dbReference>
<dbReference type="SUPFAM" id="SSF51366">
    <property type="entry name" value="Ribulose-phoshate binding barrel"/>
    <property type="match status" value="1"/>
</dbReference>
<proteinExistence type="inferred from homology"/>
<evidence type="ECO:0000256" key="4">
    <source>
        <dbReference type="ARBA" id="ARBA00022272"/>
    </source>
</evidence>
<evidence type="ECO:0000256" key="1">
    <source>
        <dbReference type="ARBA" id="ARBA00001164"/>
    </source>
</evidence>
<dbReference type="EMBL" id="JBGEWD010000001">
    <property type="protein sequence ID" value="MEY7998992.1"/>
    <property type="molecule type" value="Genomic_DNA"/>
</dbReference>
<dbReference type="InterPro" id="IPR013785">
    <property type="entry name" value="Aldolase_TIM"/>
</dbReference>
<keyword evidence="5 9" id="KW-0028">Amino-acid biosynthesis</keyword>
<protein>
    <recommendedName>
        <fullName evidence="4 9">N-(5'-phosphoribosyl)anthranilate isomerase</fullName>
        <shortName evidence="9">PRAI</shortName>
        <ecNumber evidence="3 9">5.3.1.24</ecNumber>
    </recommendedName>
</protein>
<comment type="pathway">
    <text evidence="2 9">Amino-acid biosynthesis; L-tryptophan biosynthesis; L-tryptophan from chorismate: step 3/5.</text>
</comment>
<sequence>MTLVKVCGIRRIEDIEFLNKLLPDYAGFVFCKSKRKVTPNEAGDLIKRLDSRIKKVGVFNDNDFEEVVHTAENLKLDIVQLHGSEDEKYVKNLYRFKIWKTVNVDVSHVSKINIQDEIYDICSWNVEAVLLDSSVKGKSGGTGINFNWNVLKDLDINKKLVLAGGLNSKNIIEAIKIVTPDVVDVSGGVEENEIKSFEKMKNFIQKVRNL</sequence>
<dbReference type="Proteomes" id="UP001564657">
    <property type="component" value="Unassembled WGS sequence"/>
</dbReference>
<evidence type="ECO:0000256" key="3">
    <source>
        <dbReference type="ARBA" id="ARBA00012572"/>
    </source>
</evidence>
<dbReference type="GO" id="GO:0016853">
    <property type="term" value="F:isomerase activity"/>
    <property type="evidence" value="ECO:0007669"/>
    <property type="project" value="UniProtKB-KW"/>
</dbReference>
<evidence type="ECO:0000256" key="2">
    <source>
        <dbReference type="ARBA" id="ARBA00004664"/>
    </source>
</evidence>
<reference evidence="11 12" key="1">
    <citation type="submission" date="2024-08" db="EMBL/GenBank/DDBJ databases">
        <title>Clostridium lapicellarii sp. nov., and Clostridium renhuaiense sp. nov., two species isolated from the mud in a fermentation cellar used for producing sauce-flavour Chinese liquors.</title>
        <authorList>
            <person name="Yang F."/>
            <person name="Wang H."/>
            <person name="Chen L.Q."/>
            <person name="Zhou N."/>
            <person name="Lu J.J."/>
            <person name="Pu X.X."/>
            <person name="Wan B."/>
            <person name="Wang L."/>
            <person name="Liu S.J."/>
        </authorList>
    </citation>
    <scope>NUCLEOTIDE SEQUENCE [LARGE SCALE GENOMIC DNA]</scope>
    <source>
        <strain evidence="11 12">MT-5</strain>
    </source>
</reference>
<comment type="caution">
    <text evidence="11">The sequence shown here is derived from an EMBL/GenBank/DDBJ whole genome shotgun (WGS) entry which is preliminary data.</text>
</comment>